<reference evidence="4 5" key="1">
    <citation type="submission" date="2024-02" db="EMBL/GenBank/DDBJ databases">
        <title>A novel Gemmatimonadota bacterium.</title>
        <authorList>
            <person name="Du Z.-J."/>
            <person name="Ye Y.-Q."/>
        </authorList>
    </citation>
    <scope>NUCLEOTIDE SEQUENCE [LARGE SCALE GENOMIC DNA]</scope>
    <source>
        <strain evidence="4 5">DH-20</strain>
    </source>
</reference>
<feature type="domain" description="DAHP synthase ferredoxin-like" evidence="3">
    <location>
        <begin position="1"/>
        <end position="67"/>
    </location>
</feature>
<dbReference type="InterPro" id="IPR052899">
    <property type="entry name" value="Class-I_DAHP_synthase"/>
</dbReference>
<sequence length="343" mass="37065">MIIVTRAGVTREQVDHIRERVEAAGLRTHLSVGEHRTIIGCVGDESRLSELPLLSIPGVEQVHPVLKPYKLASRSFSPHATRIPFGSTEIGAEEFTVVAGPCSVESREVMQATAERVLEAGARGLRGGAFKPRTSPYSFQGLGEEGLRILAEVREATGLPVVTEVMDTRQVELVAGYADVLQIGARNMQNFALLTEVGRLHRPVLLKRGMSATIKDLLLAAEYVMSQGNMQVILCERGIRTFETATRNTFDLAAIPVLKRETHLPVFADPSHAGGSRDLVAPLSYAAIAAGADGVIVEVHPCPEEATSDGEQSLSFEEFERLMAGLRPFTEVVGRSLAQPVPA</sequence>
<dbReference type="RefSeq" id="WP_405275046.1">
    <property type="nucleotide sequence ID" value="NZ_CP144380.1"/>
</dbReference>
<dbReference type="SUPFAM" id="SSF51569">
    <property type="entry name" value="Aldolase"/>
    <property type="match status" value="1"/>
</dbReference>
<dbReference type="GO" id="GO:0003849">
    <property type="term" value="F:3-deoxy-7-phosphoheptulonate synthase activity"/>
    <property type="evidence" value="ECO:0007669"/>
    <property type="project" value="UniProtKB-EC"/>
</dbReference>
<protein>
    <submittedName>
        <fullName evidence="4">3-deoxy-7-phosphoheptulonate synthase</fullName>
        <ecNumber evidence="4">2.5.1.54</ecNumber>
    </submittedName>
</protein>
<dbReference type="InterPro" id="IPR006218">
    <property type="entry name" value="DAHP1/KDSA"/>
</dbReference>
<name>A0ABU9E8V0_9BACT</name>
<evidence type="ECO:0000259" key="3">
    <source>
        <dbReference type="Pfam" id="PF18152"/>
    </source>
</evidence>
<dbReference type="NCBIfam" id="NF006421">
    <property type="entry name" value="PRK08673.1"/>
    <property type="match status" value="1"/>
</dbReference>
<dbReference type="Pfam" id="PF18152">
    <property type="entry name" value="DAHP_snth_FXD"/>
    <property type="match status" value="1"/>
</dbReference>
<evidence type="ECO:0000313" key="5">
    <source>
        <dbReference type="Proteomes" id="UP001484239"/>
    </source>
</evidence>
<comment type="caution">
    <text evidence="4">The sequence shown here is derived from an EMBL/GenBank/DDBJ whole genome shotgun (WGS) entry which is preliminary data.</text>
</comment>
<proteinExistence type="predicted"/>
<feature type="domain" description="DAHP synthetase I/KDSA" evidence="2">
    <location>
        <begin position="90"/>
        <end position="323"/>
    </location>
</feature>
<dbReference type="NCBIfam" id="NF009239">
    <property type="entry name" value="PRK12595.1"/>
    <property type="match status" value="1"/>
</dbReference>
<organism evidence="4 5">
    <name type="scientific">Gaopeijia maritima</name>
    <dbReference type="NCBI Taxonomy" id="3119007"/>
    <lineage>
        <taxon>Bacteria</taxon>
        <taxon>Pseudomonadati</taxon>
        <taxon>Gemmatimonadota</taxon>
        <taxon>Longimicrobiia</taxon>
        <taxon>Gaopeijiales</taxon>
        <taxon>Gaopeijiaceae</taxon>
        <taxon>Gaopeijia</taxon>
    </lineage>
</organism>
<dbReference type="EMBL" id="JBBHLI010000002">
    <property type="protein sequence ID" value="MEK9500365.1"/>
    <property type="molecule type" value="Genomic_DNA"/>
</dbReference>
<dbReference type="Pfam" id="PF00793">
    <property type="entry name" value="DAHP_synth_1"/>
    <property type="match status" value="1"/>
</dbReference>
<evidence type="ECO:0000259" key="2">
    <source>
        <dbReference type="Pfam" id="PF00793"/>
    </source>
</evidence>
<dbReference type="NCBIfam" id="TIGR01361">
    <property type="entry name" value="DAHP_synth_Bsub"/>
    <property type="match status" value="1"/>
</dbReference>
<evidence type="ECO:0000313" key="4">
    <source>
        <dbReference type="EMBL" id="MEK9500365.1"/>
    </source>
</evidence>
<dbReference type="EC" id="2.5.1.54" evidence="4"/>
<dbReference type="InterPro" id="IPR041071">
    <property type="entry name" value="DAHP_snth_FXD"/>
</dbReference>
<keyword evidence="5" id="KW-1185">Reference proteome</keyword>
<dbReference type="PANTHER" id="PTHR43018">
    <property type="entry name" value="PHOSPHO-2-DEHYDRO-3-DEOXYHEPTONATE ALDOLASE"/>
    <property type="match status" value="1"/>
</dbReference>
<evidence type="ECO:0000256" key="1">
    <source>
        <dbReference type="ARBA" id="ARBA00022679"/>
    </source>
</evidence>
<dbReference type="InterPro" id="IPR006268">
    <property type="entry name" value="DAHP_syn_2"/>
</dbReference>
<dbReference type="PANTHER" id="PTHR43018:SF2">
    <property type="entry name" value="PHOSPHO-2-DEHYDRO-3-DEOXYHEPTONATE ALDOLASE"/>
    <property type="match status" value="1"/>
</dbReference>
<gene>
    <name evidence="4" type="primary">aroF</name>
    <name evidence="4" type="ORF">WI372_05200</name>
</gene>
<keyword evidence="1 4" id="KW-0808">Transferase</keyword>
<dbReference type="Proteomes" id="UP001484239">
    <property type="component" value="Unassembled WGS sequence"/>
</dbReference>
<dbReference type="InterPro" id="IPR013785">
    <property type="entry name" value="Aldolase_TIM"/>
</dbReference>
<dbReference type="Gene3D" id="3.30.70.1140">
    <property type="entry name" value="Phospho-2-dehydro-3-deoxyheptonate aldolase, domain 1"/>
    <property type="match status" value="1"/>
</dbReference>
<accession>A0ABU9E8V0</accession>
<dbReference type="Gene3D" id="3.20.20.70">
    <property type="entry name" value="Aldolase class I"/>
    <property type="match status" value="1"/>
</dbReference>